<feature type="region of interest" description="Disordered" evidence="4">
    <location>
        <begin position="85"/>
        <end position="108"/>
    </location>
</feature>
<dbReference type="GO" id="GO:0003941">
    <property type="term" value="F:L-serine ammonia-lyase activity"/>
    <property type="evidence" value="ECO:0007669"/>
    <property type="project" value="TreeGrafter"/>
</dbReference>
<dbReference type="RefSeq" id="XP_044548995.1">
    <property type="nucleotide sequence ID" value="XM_044694316.1"/>
</dbReference>
<keyword evidence="7" id="KW-1185">Reference proteome</keyword>
<keyword evidence="2" id="KW-0663">Pyridoxal phosphate</keyword>
<dbReference type="InterPro" id="IPR000634">
    <property type="entry name" value="Ser/Thr_deHydtase_PyrdxlP-BS"/>
</dbReference>
<keyword evidence="3" id="KW-0456">Lyase</keyword>
<dbReference type="EMBL" id="PYSW02000021">
    <property type="protein sequence ID" value="KAG2383316.1"/>
    <property type="molecule type" value="Genomic_DNA"/>
</dbReference>
<dbReference type="PANTHER" id="PTHR48078">
    <property type="entry name" value="THREONINE DEHYDRATASE, MITOCHONDRIAL-RELATED"/>
    <property type="match status" value="1"/>
</dbReference>
<dbReference type="Pfam" id="PF00291">
    <property type="entry name" value="PALP"/>
    <property type="match status" value="1"/>
</dbReference>
<organism evidence="6 7">
    <name type="scientific">Naegleria lovaniensis</name>
    <name type="common">Amoeba</name>
    <dbReference type="NCBI Taxonomy" id="51637"/>
    <lineage>
        <taxon>Eukaryota</taxon>
        <taxon>Discoba</taxon>
        <taxon>Heterolobosea</taxon>
        <taxon>Tetramitia</taxon>
        <taxon>Eutetramitia</taxon>
        <taxon>Vahlkampfiidae</taxon>
        <taxon>Naegleria</taxon>
    </lineage>
</organism>
<dbReference type="AlphaFoldDB" id="A0AA88KP47"/>
<comment type="caution">
    <text evidence="6">The sequence shown here is derived from an EMBL/GenBank/DDBJ whole genome shotgun (WGS) entry which is preliminary data.</text>
</comment>
<dbReference type="GO" id="GO:0006567">
    <property type="term" value="P:L-threonine catabolic process"/>
    <property type="evidence" value="ECO:0007669"/>
    <property type="project" value="TreeGrafter"/>
</dbReference>
<dbReference type="GO" id="GO:0009097">
    <property type="term" value="P:isoleucine biosynthetic process"/>
    <property type="evidence" value="ECO:0007669"/>
    <property type="project" value="TreeGrafter"/>
</dbReference>
<dbReference type="InterPro" id="IPR001926">
    <property type="entry name" value="TrpB-like_PALP"/>
</dbReference>
<evidence type="ECO:0000256" key="3">
    <source>
        <dbReference type="ARBA" id="ARBA00023239"/>
    </source>
</evidence>
<sequence length="396" mass="43953">MSNHNMLRVMVTPQAIQEGERRIRHVVKKTSLDSCLSFQKHVPNFKGTLLLKCENEQYTGSFKLRGATHKLMKYLKSMEGNNYSDDIHSDDQEDLNLSNHHHHHPVQNNNLNHEVKKSESNNMTEVCTASTGNHGFAVSYAAKALGIFSATVVVPENADPSKIENIQKVMGAQVILHGDNCLKAEMYAKEYARERNIPYISPYNDVDVVIGQGSIGVEIYEQLNEMLQQKGSVNGIPMMQDGSNIYVYVSVGGGGLIAGIATYMKHVYPKCKIIACQPSNSAVMYYSSLANKILDNVEEFDTISDGTAGGIEENSLTFEICQALVDRYVLLSEHEIYEMLKYLLMSERLLVEGAAACALAGVKKDSMNDVTDQTIRIAVLCGRNISEAKIKKIVSY</sequence>
<dbReference type="PROSITE" id="PS00165">
    <property type="entry name" value="DEHYDRATASE_SER_THR"/>
    <property type="match status" value="1"/>
</dbReference>
<evidence type="ECO:0000256" key="4">
    <source>
        <dbReference type="SAM" id="MobiDB-lite"/>
    </source>
</evidence>
<comment type="cofactor">
    <cofactor evidence="1">
        <name>pyridoxal 5'-phosphate</name>
        <dbReference type="ChEBI" id="CHEBI:597326"/>
    </cofactor>
</comment>
<evidence type="ECO:0000259" key="5">
    <source>
        <dbReference type="Pfam" id="PF00291"/>
    </source>
</evidence>
<protein>
    <recommendedName>
        <fullName evidence="5">Tryptophan synthase beta chain-like PALP domain-containing protein</fullName>
    </recommendedName>
</protein>
<accession>A0AA88KP47</accession>
<evidence type="ECO:0000313" key="7">
    <source>
        <dbReference type="Proteomes" id="UP000816034"/>
    </source>
</evidence>
<dbReference type="Gene3D" id="3.40.50.1100">
    <property type="match status" value="4"/>
</dbReference>
<evidence type="ECO:0000313" key="6">
    <source>
        <dbReference type="EMBL" id="KAG2383316.1"/>
    </source>
</evidence>
<name>A0AA88KP47_NAELO</name>
<gene>
    <name evidence="6" type="ORF">C9374_004653</name>
</gene>
<dbReference type="GO" id="GO:0006565">
    <property type="term" value="P:L-serine catabolic process"/>
    <property type="evidence" value="ECO:0007669"/>
    <property type="project" value="TreeGrafter"/>
</dbReference>
<dbReference type="SUPFAM" id="SSF53686">
    <property type="entry name" value="Tryptophan synthase beta subunit-like PLP-dependent enzymes"/>
    <property type="match status" value="1"/>
</dbReference>
<evidence type="ECO:0000256" key="2">
    <source>
        <dbReference type="ARBA" id="ARBA00022898"/>
    </source>
</evidence>
<dbReference type="PANTHER" id="PTHR48078:SF6">
    <property type="entry name" value="L-THREONINE DEHYDRATASE CATABOLIC TDCB"/>
    <property type="match status" value="1"/>
</dbReference>
<dbReference type="Proteomes" id="UP000816034">
    <property type="component" value="Unassembled WGS sequence"/>
</dbReference>
<proteinExistence type="predicted"/>
<reference evidence="6 7" key="1">
    <citation type="journal article" date="2018" name="BMC Genomics">
        <title>The genome of Naegleria lovaniensis, the basis for a comparative approach to unravel pathogenicity factors of the human pathogenic amoeba N. fowleri.</title>
        <authorList>
            <person name="Liechti N."/>
            <person name="Schurch N."/>
            <person name="Bruggmann R."/>
            <person name="Wittwer M."/>
        </authorList>
    </citation>
    <scope>NUCLEOTIDE SEQUENCE [LARGE SCALE GENOMIC DNA]</scope>
    <source>
        <strain evidence="6 7">ATCC 30569</strain>
    </source>
</reference>
<evidence type="ECO:0000256" key="1">
    <source>
        <dbReference type="ARBA" id="ARBA00001933"/>
    </source>
</evidence>
<dbReference type="InterPro" id="IPR050147">
    <property type="entry name" value="Ser/Thr_Dehydratase"/>
</dbReference>
<dbReference type="GeneID" id="68097108"/>
<dbReference type="GO" id="GO:0004794">
    <property type="term" value="F:threonine deaminase activity"/>
    <property type="evidence" value="ECO:0007669"/>
    <property type="project" value="TreeGrafter"/>
</dbReference>
<dbReference type="InterPro" id="IPR036052">
    <property type="entry name" value="TrpB-like_PALP_sf"/>
</dbReference>
<feature type="domain" description="Tryptophan synthase beta chain-like PALP" evidence="5">
    <location>
        <begin position="121"/>
        <end position="375"/>
    </location>
</feature>
<dbReference type="GO" id="GO:0030170">
    <property type="term" value="F:pyridoxal phosphate binding"/>
    <property type="evidence" value="ECO:0007669"/>
    <property type="project" value="InterPro"/>
</dbReference>